<sequence>MSNLESYLAHGLGLLMEELKGLEEATEKVVEELDEAIAKLDERVEALEKRDHGYGHGSNTEQDDGAEGDDSGKSVEERRGVGK</sequence>
<comment type="caution">
    <text evidence="2">The sequence shown here is derived from an EMBL/GenBank/DDBJ whole genome shotgun (WGS) entry which is preliminary data.</text>
</comment>
<feature type="compositionally biased region" description="Basic and acidic residues" evidence="1">
    <location>
        <begin position="70"/>
        <end position="83"/>
    </location>
</feature>
<accession>A0A0F9QFF3</accession>
<protein>
    <submittedName>
        <fullName evidence="2">Uncharacterized protein</fullName>
    </submittedName>
</protein>
<gene>
    <name evidence="2" type="ORF">LCGC14_1101760</name>
</gene>
<evidence type="ECO:0000256" key="1">
    <source>
        <dbReference type="SAM" id="MobiDB-lite"/>
    </source>
</evidence>
<name>A0A0F9QFF3_9ZZZZ</name>
<dbReference type="AlphaFoldDB" id="A0A0F9QFF3"/>
<reference evidence="2" key="1">
    <citation type="journal article" date="2015" name="Nature">
        <title>Complex archaea that bridge the gap between prokaryotes and eukaryotes.</title>
        <authorList>
            <person name="Spang A."/>
            <person name="Saw J.H."/>
            <person name="Jorgensen S.L."/>
            <person name="Zaremba-Niedzwiedzka K."/>
            <person name="Martijn J."/>
            <person name="Lind A.E."/>
            <person name="van Eijk R."/>
            <person name="Schleper C."/>
            <person name="Guy L."/>
            <person name="Ettema T.J."/>
        </authorList>
    </citation>
    <scope>NUCLEOTIDE SEQUENCE</scope>
</reference>
<feature type="region of interest" description="Disordered" evidence="1">
    <location>
        <begin position="48"/>
        <end position="83"/>
    </location>
</feature>
<proteinExistence type="predicted"/>
<evidence type="ECO:0000313" key="2">
    <source>
        <dbReference type="EMBL" id="KKN04013.1"/>
    </source>
</evidence>
<organism evidence="2">
    <name type="scientific">marine sediment metagenome</name>
    <dbReference type="NCBI Taxonomy" id="412755"/>
    <lineage>
        <taxon>unclassified sequences</taxon>
        <taxon>metagenomes</taxon>
        <taxon>ecological metagenomes</taxon>
    </lineage>
</organism>
<dbReference type="EMBL" id="LAZR01004970">
    <property type="protein sequence ID" value="KKN04013.1"/>
    <property type="molecule type" value="Genomic_DNA"/>
</dbReference>